<keyword evidence="2" id="KW-1185">Reference proteome</keyword>
<protein>
    <submittedName>
        <fullName evidence="1">Uncharacterized protein</fullName>
    </submittedName>
</protein>
<dbReference type="STRING" id="655355.SAMN05216283_11288"/>
<organism evidence="1 2">
    <name type="scientific">Sunxiuqinia elliptica</name>
    <dbReference type="NCBI Taxonomy" id="655355"/>
    <lineage>
        <taxon>Bacteria</taxon>
        <taxon>Pseudomonadati</taxon>
        <taxon>Bacteroidota</taxon>
        <taxon>Bacteroidia</taxon>
        <taxon>Marinilabiliales</taxon>
        <taxon>Prolixibacteraceae</taxon>
        <taxon>Sunxiuqinia</taxon>
    </lineage>
</organism>
<dbReference type="AlphaFoldDB" id="A0A1I2KLS9"/>
<dbReference type="RefSeq" id="WP_093921228.1">
    <property type="nucleotide sequence ID" value="NZ_FONW01000012.1"/>
</dbReference>
<dbReference type="EMBL" id="FONW01000012">
    <property type="protein sequence ID" value="SFF67298.1"/>
    <property type="molecule type" value="Genomic_DNA"/>
</dbReference>
<reference evidence="1 2" key="1">
    <citation type="submission" date="2016-10" db="EMBL/GenBank/DDBJ databases">
        <authorList>
            <person name="de Groot N.N."/>
        </authorList>
    </citation>
    <scope>NUCLEOTIDE SEQUENCE [LARGE SCALE GENOMIC DNA]</scope>
    <source>
        <strain evidence="1 2">CGMCC 1.9156</strain>
    </source>
</reference>
<evidence type="ECO:0000313" key="2">
    <source>
        <dbReference type="Proteomes" id="UP000198964"/>
    </source>
</evidence>
<accession>A0A1I2KLS9</accession>
<sequence>MRTVGLHWPVIIVFLFGAIGFSYENPENLPPDFLDAKGICVVHSFADSADLISDQEIIELQDEDGLPIWFARHIFKDVCISGKCRMVRLWLFWDGVGNYHGFKLLEHEPLTKSDHTQFEAADYKKLDEILSDSLSILKDLKQEDLVIIPDSIDNPYELDGYTAATQPALSEVVVKDAVYTCHTLWHTVYGNTQEKIRSLLTARLDQSFLEAMFKTGDVSKKLWVVKMVDQHPEYHAHFYLRFIECMKSGDNLLAESTLSYFRGAMLDDILIQTKLVETMPSLSLHQNTELIWKLVDCDLLADESVVRLLEHVQAEELPVGLLNLIYRLIKPEHLEDPQVVEKLADFSQAEDVYIRNMTKRLLQRTKE</sequence>
<gene>
    <name evidence="1" type="ORF">SAMN05216283_11288</name>
</gene>
<name>A0A1I2KLS9_9BACT</name>
<evidence type="ECO:0000313" key="1">
    <source>
        <dbReference type="EMBL" id="SFF67298.1"/>
    </source>
</evidence>
<dbReference type="Proteomes" id="UP000198964">
    <property type="component" value="Unassembled WGS sequence"/>
</dbReference>
<proteinExistence type="predicted"/>